<feature type="non-terminal residue" evidence="1">
    <location>
        <position position="1"/>
    </location>
</feature>
<accession>A0A5N3XPV0</accession>
<evidence type="ECO:0000313" key="1">
    <source>
        <dbReference type="EMBL" id="KAB0374561.1"/>
    </source>
</evidence>
<evidence type="ECO:0000313" key="2">
    <source>
        <dbReference type="Proteomes" id="UP000326062"/>
    </source>
</evidence>
<organism evidence="1 2">
    <name type="scientific">Muntiacus reevesi</name>
    <name type="common">Reeves' muntjac</name>
    <name type="synonym">Cervus reevesi</name>
    <dbReference type="NCBI Taxonomy" id="9886"/>
    <lineage>
        <taxon>Eukaryota</taxon>
        <taxon>Metazoa</taxon>
        <taxon>Chordata</taxon>
        <taxon>Craniata</taxon>
        <taxon>Vertebrata</taxon>
        <taxon>Euteleostomi</taxon>
        <taxon>Mammalia</taxon>
        <taxon>Eutheria</taxon>
        <taxon>Laurasiatheria</taxon>
        <taxon>Artiodactyla</taxon>
        <taxon>Ruminantia</taxon>
        <taxon>Pecora</taxon>
        <taxon>Cervidae</taxon>
        <taxon>Muntiacinae</taxon>
        <taxon>Muntiacus</taxon>
    </lineage>
</organism>
<proteinExistence type="predicted"/>
<dbReference type="SUPFAM" id="SSF53067">
    <property type="entry name" value="Actin-like ATPase domain"/>
    <property type="match status" value="1"/>
</dbReference>
<dbReference type="Gene3D" id="3.90.640.10">
    <property type="entry name" value="Actin, Chain A, domain 4"/>
    <property type="match status" value="1"/>
</dbReference>
<dbReference type="Gene3D" id="3.30.420.40">
    <property type="match status" value="2"/>
</dbReference>
<dbReference type="FunFam" id="3.30.420.40:FF:000762">
    <property type="entry name" value="Actin-related protein 10"/>
    <property type="match status" value="1"/>
</dbReference>
<comment type="caution">
    <text evidence="1">The sequence shown here is derived from an EMBL/GenBank/DDBJ whole genome shotgun (WGS) entry which is preliminary data.</text>
</comment>
<evidence type="ECO:0008006" key="3">
    <source>
        <dbReference type="Google" id="ProtNLM"/>
    </source>
</evidence>
<dbReference type="AlphaFoldDB" id="A0A5N3XPV0"/>
<protein>
    <recommendedName>
        <fullName evidence="3">Actin-related protein 10</fullName>
    </recommendedName>
</protein>
<name>A0A5N3XPV0_MUNRE</name>
<gene>
    <name evidence="1" type="ORF">FD755_013053</name>
</gene>
<sequence>NTTPNAYLPSTFSAMPFLNGNSLHYSCLENPMDRGAWPATAGSLPPSHQESPQTFSIKDQMQEYWSGLPFPPPRDLGNCLLEPRTRNEENKWKEKCFLSLYRRLSTIMFNSLPPHGLYSLPGSSVHGILRARILVDSVVEILFEQDNEEKSVATLILDSLIQCPIDTRKQLAENLVIIGGTSMLPGFLHRLLAEIRYLVEKPKYKKTLATKTFRIHTPPAKANCVAWLGGAIFGALQDILGSRSVSKDYYNQTGRIPDWCSLNNPPLEMMFDVGKSQPPLMKRAFSTEK</sequence>
<dbReference type="InterPro" id="IPR004000">
    <property type="entry name" value="Actin"/>
</dbReference>
<dbReference type="EMBL" id="VCEB01000007">
    <property type="protein sequence ID" value="KAB0374561.1"/>
    <property type="molecule type" value="Genomic_DNA"/>
</dbReference>
<dbReference type="PANTHER" id="PTHR11937">
    <property type="entry name" value="ACTIN"/>
    <property type="match status" value="1"/>
</dbReference>
<keyword evidence="2" id="KW-1185">Reference proteome</keyword>
<dbReference type="InterPro" id="IPR043129">
    <property type="entry name" value="ATPase_NBD"/>
</dbReference>
<dbReference type="Pfam" id="PF00022">
    <property type="entry name" value="Actin"/>
    <property type="match status" value="1"/>
</dbReference>
<reference evidence="1 2" key="1">
    <citation type="submission" date="2019-06" db="EMBL/GenBank/DDBJ databases">
        <title>Discovery of a novel chromosome fission-fusion reversal in muntjac.</title>
        <authorList>
            <person name="Mudd A.B."/>
            <person name="Bredeson J.V."/>
            <person name="Baum R."/>
            <person name="Hockemeyer D."/>
            <person name="Rokhsar D.S."/>
        </authorList>
    </citation>
    <scope>NUCLEOTIDE SEQUENCE [LARGE SCALE GENOMIC DNA]</scope>
    <source>
        <strain evidence="1">UCam_UCB_Mr</strain>
        <tissue evidence="1">Fibroblast cell line</tissue>
    </source>
</reference>
<dbReference type="Proteomes" id="UP000326062">
    <property type="component" value="Chromosome 8"/>
</dbReference>